<dbReference type="InterPro" id="IPR012338">
    <property type="entry name" value="Beta-lactam/transpept-like"/>
</dbReference>
<name>A0A5C5SEL3_9STRE</name>
<evidence type="ECO:0000313" key="16">
    <source>
        <dbReference type="Proteomes" id="UP000317430"/>
    </source>
</evidence>
<accession>A0A5C5SEL3</accession>
<keyword evidence="6" id="KW-0573">Peptidoglycan synthesis</keyword>
<evidence type="ECO:0000256" key="7">
    <source>
        <dbReference type="ARBA" id="ARBA00023316"/>
    </source>
</evidence>
<dbReference type="SUPFAM" id="SSF69189">
    <property type="entry name" value="Penicillin-binding protein associated domain"/>
    <property type="match status" value="1"/>
</dbReference>
<dbReference type="Gene3D" id="2.30.140.20">
    <property type="entry name" value="Penicillin-binding protein 4, C-terminal domain"/>
    <property type="match status" value="1"/>
</dbReference>
<evidence type="ECO:0000259" key="14">
    <source>
        <dbReference type="Pfam" id="PF09211"/>
    </source>
</evidence>
<dbReference type="Pfam" id="PF00768">
    <property type="entry name" value="Peptidase_S11"/>
    <property type="match status" value="1"/>
</dbReference>
<dbReference type="Gene3D" id="3.40.710.10">
    <property type="entry name" value="DD-peptidase/beta-lactamase superfamily"/>
    <property type="match status" value="1"/>
</dbReference>
<dbReference type="InterPro" id="IPR015956">
    <property type="entry name" value="Peniciliin-bd_prot_C_sf"/>
</dbReference>
<dbReference type="InterPro" id="IPR037091">
    <property type="entry name" value="Pen-bd_prot4_C_dom_sf"/>
</dbReference>
<comment type="function">
    <text evidence="1">Removes C-terminal D-alanyl residues from sugar-peptide cell wall precursors.</text>
</comment>
<feature type="active site" description="Proton acceptor" evidence="8">
    <location>
        <position position="72"/>
    </location>
</feature>
<dbReference type="GO" id="GO:0008360">
    <property type="term" value="P:regulation of cell shape"/>
    <property type="evidence" value="ECO:0007669"/>
    <property type="project" value="UniProtKB-KW"/>
</dbReference>
<dbReference type="OrthoDB" id="9791132at2"/>
<feature type="signal peptide" evidence="12">
    <location>
        <begin position="1"/>
        <end position="22"/>
    </location>
</feature>
<dbReference type="GO" id="GO:0046677">
    <property type="term" value="P:response to antibiotic"/>
    <property type="evidence" value="ECO:0007669"/>
    <property type="project" value="InterPro"/>
</dbReference>
<keyword evidence="15" id="KW-0121">Carboxypeptidase</keyword>
<evidence type="ECO:0000259" key="13">
    <source>
        <dbReference type="Pfam" id="PF00768"/>
    </source>
</evidence>
<evidence type="ECO:0000256" key="1">
    <source>
        <dbReference type="ARBA" id="ARBA00003217"/>
    </source>
</evidence>
<dbReference type="GO" id="GO:0008800">
    <property type="term" value="F:beta-lactamase activity"/>
    <property type="evidence" value="ECO:0007669"/>
    <property type="project" value="InterPro"/>
</dbReference>
<feature type="transmembrane region" description="Helical" evidence="11">
    <location>
        <begin position="405"/>
        <end position="425"/>
    </location>
</feature>
<feature type="chain" id="PRO_5022722604" evidence="12">
    <location>
        <begin position="23"/>
        <end position="434"/>
    </location>
</feature>
<dbReference type="InterPro" id="IPR000871">
    <property type="entry name" value="Beta-lactam_class-A"/>
</dbReference>
<evidence type="ECO:0000256" key="8">
    <source>
        <dbReference type="PIRSR" id="PIRSR618044-1"/>
    </source>
</evidence>
<dbReference type="GO" id="GO:0009252">
    <property type="term" value="P:peptidoglycan biosynthetic process"/>
    <property type="evidence" value="ECO:0007669"/>
    <property type="project" value="UniProtKB-KW"/>
</dbReference>
<dbReference type="GO" id="GO:0030655">
    <property type="term" value="P:beta-lactam antibiotic catabolic process"/>
    <property type="evidence" value="ECO:0007669"/>
    <property type="project" value="InterPro"/>
</dbReference>
<evidence type="ECO:0000256" key="12">
    <source>
        <dbReference type="SAM" id="SignalP"/>
    </source>
</evidence>
<dbReference type="PANTHER" id="PTHR35333">
    <property type="entry name" value="BETA-LACTAMASE"/>
    <property type="match status" value="1"/>
</dbReference>
<evidence type="ECO:0000256" key="3">
    <source>
        <dbReference type="ARBA" id="ARBA00022729"/>
    </source>
</evidence>
<keyword evidence="11" id="KW-0472">Membrane</keyword>
<evidence type="ECO:0000256" key="10">
    <source>
        <dbReference type="RuleBase" id="RU004016"/>
    </source>
</evidence>
<dbReference type="GO" id="GO:0009002">
    <property type="term" value="F:serine-type D-Ala-D-Ala carboxypeptidase activity"/>
    <property type="evidence" value="ECO:0007669"/>
    <property type="project" value="InterPro"/>
</dbReference>
<dbReference type="RefSeq" id="WP_146566626.1">
    <property type="nucleotide sequence ID" value="NZ_VOHL01000001.1"/>
</dbReference>
<evidence type="ECO:0000256" key="5">
    <source>
        <dbReference type="ARBA" id="ARBA00022960"/>
    </source>
</evidence>
<evidence type="ECO:0000256" key="11">
    <source>
        <dbReference type="SAM" id="Phobius"/>
    </source>
</evidence>
<dbReference type="SUPFAM" id="SSF56601">
    <property type="entry name" value="beta-lactamase/transpeptidase-like"/>
    <property type="match status" value="1"/>
</dbReference>
<dbReference type="GO" id="GO:0071555">
    <property type="term" value="P:cell wall organization"/>
    <property type="evidence" value="ECO:0007669"/>
    <property type="project" value="UniProtKB-KW"/>
</dbReference>
<dbReference type="InterPro" id="IPR015294">
    <property type="entry name" value="Pen-bd_prot4_C_dom"/>
</dbReference>
<keyword evidence="4" id="KW-0378">Hydrolase</keyword>
<gene>
    <name evidence="15" type="ORF">FRX57_03360</name>
</gene>
<dbReference type="GO" id="GO:0006508">
    <property type="term" value="P:proteolysis"/>
    <property type="evidence" value="ECO:0007669"/>
    <property type="project" value="InterPro"/>
</dbReference>
<evidence type="ECO:0000256" key="4">
    <source>
        <dbReference type="ARBA" id="ARBA00022801"/>
    </source>
</evidence>
<dbReference type="PRINTS" id="PR00725">
    <property type="entry name" value="DADACBPTASE1"/>
</dbReference>
<feature type="domain" description="Peptidase S11 D-alanyl-D-alanine carboxypeptidase A N-terminal" evidence="13">
    <location>
        <begin position="40"/>
        <end position="289"/>
    </location>
</feature>
<feature type="domain" description="Penicillin-binding protein 4 C-terminal" evidence="14">
    <location>
        <begin position="318"/>
        <end position="366"/>
    </location>
</feature>
<keyword evidence="16" id="KW-1185">Reference proteome</keyword>
<keyword evidence="15" id="KW-0645">Protease</keyword>
<dbReference type="InterPro" id="IPR018044">
    <property type="entry name" value="Peptidase_S11"/>
</dbReference>
<keyword evidence="5" id="KW-0133">Cell shape</keyword>
<evidence type="ECO:0000256" key="9">
    <source>
        <dbReference type="PIRSR" id="PIRSR618044-2"/>
    </source>
</evidence>
<feature type="binding site" evidence="9">
    <location>
        <position position="260"/>
    </location>
    <ligand>
        <name>substrate</name>
    </ligand>
</feature>
<feature type="active site" description="Acyl-ester intermediate" evidence="8">
    <location>
        <position position="69"/>
    </location>
</feature>
<dbReference type="AlphaFoldDB" id="A0A5C5SEL3"/>
<feature type="active site" evidence="8">
    <location>
        <position position="133"/>
    </location>
</feature>
<reference evidence="15 16" key="1">
    <citation type="submission" date="2019-08" db="EMBL/GenBank/DDBJ databases">
        <authorList>
            <person name="Lei W."/>
        </authorList>
    </citation>
    <scope>NUCLEOTIDE SEQUENCE [LARGE SCALE GENOMIC DNA]</scope>
    <source>
        <strain evidence="15 16">CCUG 66496</strain>
    </source>
</reference>
<keyword evidence="7" id="KW-0961">Cell wall biogenesis/degradation</keyword>
<evidence type="ECO:0000256" key="6">
    <source>
        <dbReference type="ARBA" id="ARBA00022984"/>
    </source>
</evidence>
<dbReference type="Proteomes" id="UP000317430">
    <property type="component" value="Unassembled WGS sequence"/>
</dbReference>
<protein>
    <submittedName>
        <fullName evidence="15">D-alanyl-D-alanine carboxypeptidase</fullName>
    </submittedName>
</protein>
<keyword evidence="3 12" id="KW-0732">Signal</keyword>
<comment type="caution">
    <text evidence="15">The sequence shown here is derived from an EMBL/GenBank/DDBJ whole genome shotgun (WGS) entry which is preliminary data.</text>
</comment>
<keyword evidence="11" id="KW-0812">Transmembrane</keyword>
<comment type="similarity">
    <text evidence="2 10">Belongs to the peptidase S11 family.</text>
</comment>
<dbReference type="InterPro" id="IPR001967">
    <property type="entry name" value="Peptidase_S11_N"/>
</dbReference>
<evidence type="ECO:0000256" key="2">
    <source>
        <dbReference type="ARBA" id="ARBA00007164"/>
    </source>
</evidence>
<keyword evidence="11" id="KW-1133">Transmembrane helix</keyword>
<dbReference type="EMBL" id="VOHL01000001">
    <property type="protein sequence ID" value="TWS99249.1"/>
    <property type="molecule type" value="Genomic_DNA"/>
</dbReference>
<evidence type="ECO:0000313" key="15">
    <source>
        <dbReference type="EMBL" id="TWS99249.1"/>
    </source>
</evidence>
<dbReference type="PANTHER" id="PTHR35333:SF4">
    <property type="entry name" value="SLR0121 PROTEIN"/>
    <property type="match status" value="1"/>
</dbReference>
<proteinExistence type="inferred from homology"/>
<dbReference type="Pfam" id="PF09211">
    <property type="entry name" value="DUF1958"/>
    <property type="match status" value="1"/>
</dbReference>
<sequence>MKRKILICLILIWSLVAKTVAADDLMDITRAAGYEVSEENRPKSSIVIDGETGAVLWQDNPDAIRDPASMSKLMTLYLVYEAMAKGQLSEDTVITAKPTDQAIAGIYAISNNNIVAGVDYTVDELITMTVVPSSNVATVMLANYLSNDDPDAFLDMMNAKSKELGMTNTSWMNASGAAAVSFEGYYNPTRYNKNAPNQTTARDLAILTYHFLKDYPEIIDHTKNLLVTVKAGTPYEETFSAYNHSLEGAIYGIEGANGLKTGSSPGAAFNYVMTVKRGDQGRIAVIMGVGDWYDQNGEFYRHPFGNALVEKSYADYEYKKVLSAGQQTIDGKKYDLDKDLYATVAKGAKPTFVVEDDQLKLANGLETVSPLIKNSLKVKPVNPVELISRKVSSKSKSLLPLLSQYWYFLFLLPLLILAPVCLLWARRKRQQSKS</sequence>
<organism evidence="15 16">
    <name type="scientific">Streptococcus cuniculipharyngis</name>
    <dbReference type="NCBI Taxonomy" id="1562651"/>
    <lineage>
        <taxon>Bacteria</taxon>
        <taxon>Bacillati</taxon>
        <taxon>Bacillota</taxon>
        <taxon>Bacilli</taxon>
        <taxon>Lactobacillales</taxon>
        <taxon>Streptococcaceae</taxon>
        <taxon>Streptococcus</taxon>
    </lineage>
</organism>